<feature type="transmembrane region" description="Helical" evidence="1">
    <location>
        <begin position="109"/>
        <end position="128"/>
    </location>
</feature>
<evidence type="ECO:0000259" key="2">
    <source>
        <dbReference type="Pfam" id="PF06580"/>
    </source>
</evidence>
<dbReference type="PANTHER" id="PTHR34220">
    <property type="entry name" value="SENSOR HISTIDINE KINASE YPDA"/>
    <property type="match status" value="1"/>
</dbReference>
<dbReference type="InterPro" id="IPR050640">
    <property type="entry name" value="Bact_2-comp_sensor_kinase"/>
</dbReference>
<dbReference type="Proteomes" id="UP001238603">
    <property type="component" value="Unassembled WGS sequence"/>
</dbReference>
<organism evidence="3 4">
    <name type="scientific">Roseateles subflavus</name>
    <dbReference type="NCBI Taxonomy" id="3053353"/>
    <lineage>
        <taxon>Bacteria</taxon>
        <taxon>Pseudomonadati</taxon>
        <taxon>Pseudomonadota</taxon>
        <taxon>Betaproteobacteria</taxon>
        <taxon>Burkholderiales</taxon>
        <taxon>Sphaerotilaceae</taxon>
        <taxon>Roseateles</taxon>
    </lineage>
</organism>
<feature type="transmembrane region" description="Helical" evidence="1">
    <location>
        <begin position="140"/>
        <end position="160"/>
    </location>
</feature>
<feature type="transmembrane region" description="Helical" evidence="1">
    <location>
        <begin position="73"/>
        <end position="97"/>
    </location>
</feature>
<keyword evidence="1" id="KW-1133">Transmembrane helix</keyword>
<comment type="caution">
    <text evidence="3">The sequence shown here is derived from an EMBL/GenBank/DDBJ whole genome shotgun (WGS) entry which is preliminary data.</text>
</comment>
<reference evidence="3 4" key="1">
    <citation type="submission" date="2023-06" db="EMBL/GenBank/DDBJ databases">
        <title>Pelomonas sp. APW6 16S ribosomal RNA gene genome sequencing and assembly.</title>
        <authorList>
            <person name="Woo H."/>
        </authorList>
    </citation>
    <scope>NUCLEOTIDE SEQUENCE [LARGE SCALE GENOMIC DNA]</scope>
    <source>
        <strain evidence="3 4">APW6</strain>
    </source>
</reference>
<feature type="domain" description="Signal transduction histidine kinase internal region" evidence="2">
    <location>
        <begin position="174"/>
        <end position="252"/>
    </location>
</feature>
<keyword evidence="3" id="KW-0418">Kinase</keyword>
<keyword evidence="1" id="KW-0812">Transmembrane</keyword>
<keyword evidence="4" id="KW-1185">Reference proteome</keyword>
<dbReference type="PANTHER" id="PTHR34220:SF7">
    <property type="entry name" value="SENSOR HISTIDINE KINASE YPDA"/>
    <property type="match status" value="1"/>
</dbReference>
<evidence type="ECO:0000313" key="4">
    <source>
        <dbReference type="Proteomes" id="UP001238603"/>
    </source>
</evidence>
<accession>A0ABT7LIQ0</accession>
<feature type="transmembrane region" description="Helical" evidence="1">
    <location>
        <begin position="47"/>
        <end position="67"/>
    </location>
</feature>
<sequence>MKQPPPSSLDPGTTLLPPVLPASAPAALRIEDAARRAQLFDVCHMGLALRAVLGVQLVLSAGIALQAPDAEQWLLQLASASFVSMTAVLAWLVLVCAGKHLLARLGSAGQWLVLAGLGALCATAAWRLLNEASGESGSLFRFGAVALTGAGVASALWMWLHSRQRWQRPAAALAQLVELQSRIRPHFLFNTLNSAIVLVQLDPQRAEKVLEDLAELFRVALSENGAAVSLAEEIELARRYLEIEQIRFGERLRVHWRLDPEADGARVPPLLLQPLVENAVRHGVEPNDDGGEIEVLTRRRGGQVELRVSNSVGPGPSRPGHGLALDNVRERLLLMHDVAAQFELHAEPGRYVVKILLPLQS</sequence>
<dbReference type="InterPro" id="IPR010559">
    <property type="entry name" value="Sig_transdc_His_kin_internal"/>
</dbReference>
<dbReference type="InterPro" id="IPR036890">
    <property type="entry name" value="HATPase_C_sf"/>
</dbReference>
<proteinExistence type="predicted"/>
<name>A0ABT7LIQ0_9BURK</name>
<protein>
    <submittedName>
        <fullName evidence="3">Histidine kinase</fullName>
    </submittedName>
</protein>
<dbReference type="Pfam" id="PF06580">
    <property type="entry name" value="His_kinase"/>
    <property type="match status" value="1"/>
</dbReference>
<evidence type="ECO:0000256" key="1">
    <source>
        <dbReference type="SAM" id="Phobius"/>
    </source>
</evidence>
<dbReference type="Gene3D" id="3.30.565.10">
    <property type="entry name" value="Histidine kinase-like ATPase, C-terminal domain"/>
    <property type="match status" value="1"/>
</dbReference>
<dbReference type="EMBL" id="JASVDS010000002">
    <property type="protein sequence ID" value="MDL5032319.1"/>
    <property type="molecule type" value="Genomic_DNA"/>
</dbReference>
<evidence type="ECO:0000313" key="3">
    <source>
        <dbReference type="EMBL" id="MDL5032319.1"/>
    </source>
</evidence>
<keyword evidence="3" id="KW-0808">Transferase</keyword>
<gene>
    <name evidence="3" type="ORF">QRD43_10430</name>
</gene>
<keyword evidence="1" id="KW-0472">Membrane</keyword>
<dbReference type="GO" id="GO:0016301">
    <property type="term" value="F:kinase activity"/>
    <property type="evidence" value="ECO:0007669"/>
    <property type="project" value="UniProtKB-KW"/>
</dbReference>
<dbReference type="SUPFAM" id="SSF55874">
    <property type="entry name" value="ATPase domain of HSP90 chaperone/DNA topoisomerase II/histidine kinase"/>
    <property type="match status" value="1"/>
</dbReference>
<dbReference type="RefSeq" id="WP_285982401.1">
    <property type="nucleotide sequence ID" value="NZ_JASVDS010000002.1"/>
</dbReference>